<dbReference type="RefSeq" id="WP_126609141.1">
    <property type="nucleotide sequence ID" value="NZ_AP025145.1"/>
</dbReference>
<feature type="transmembrane region" description="Helical" evidence="1">
    <location>
        <begin position="79"/>
        <end position="97"/>
    </location>
</feature>
<keyword evidence="1" id="KW-0812">Transmembrane</keyword>
<dbReference type="Pfam" id="PF05656">
    <property type="entry name" value="DUF805"/>
    <property type="match status" value="1"/>
</dbReference>
<name>A0AAV5NV72_9VIBR</name>
<feature type="transmembrane region" description="Helical" evidence="1">
    <location>
        <begin position="117"/>
        <end position="138"/>
    </location>
</feature>
<sequence>MTESELLRSPDIPLKETKPQFYQLKGRLNRTEFACWATACLLLPNLLGEFGFLVMPITFFFYVLFIVKRLRDIGFSPWLVLIAWIPVLNFPLCLAPGDTVDNRFGDAPFPSSSIIKVMSVLLPVVYSLLMFVSLMSVLPEFTETYQQYEAKAESKLAG</sequence>
<feature type="transmembrane region" description="Helical" evidence="1">
    <location>
        <begin position="50"/>
        <end position="67"/>
    </location>
</feature>
<dbReference type="InterPro" id="IPR008523">
    <property type="entry name" value="DUF805"/>
</dbReference>
<evidence type="ECO:0000256" key="1">
    <source>
        <dbReference type="SAM" id="Phobius"/>
    </source>
</evidence>
<gene>
    <name evidence="2" type="ORF">GCM10007932_32820</name>
</gene>
<proteinExistence type="predicted"/>
<evidence type="ECO:0000313" key="2">
    <source>
        <dbReference type="EMBL" id="GLQ73922.1"/>
    </source>
</evidence>
<organism evidence="2 3">
    <name type="scientific">Vibrio penaeicida</name>
    <dbReference type="NCBI Taxonomy" id="104609"/>
    <lineage>
        <taxon>Bacteria</taxon>
        <taxon>Pseudomonadati</taxon>
        <taxon>Pseudomonadota</taxon>
        <taxon>Gammaproteobacteria</taxon>
        <taxon>Vibrionales</taxon>
        <taxon>Vibrionaceae</taxon>
        <taxon>Vibrio</taxon>
    </lineage>
</organism>
<protein>
    <recommendedName>
        <fullName evidence="4">DUF805 domain-containing protein</fullName>
    </recommendedName>
</protein>
<keyword evidence="1" id="KW-1133">Transmembrane helix</keyword>
<keyword evidence="1" id="KW-0472">Membrane</keyword>
<dbReference type="GO" id="GO:0016020">
    <property type="term" value="C:membrane"/>
    <property type="evidence" value="ECO:0007669"/>
    <property type="project" value="InterPro"/>
</dbReference>
<keyword evidence="3" id="KW-1185">Reference proteome</keyword>
<dbReference type="Proteomes" id="UP001156690">
    <property type="component" value="Unassembled WGS sequence"/>
</dbReference>
<reference evidence="3" key="1">
    <citation type="journal article" date="2019" name="Int. J. Syst. Evol. Microbiol.">
        <title>The Global Catalogue of Microorganisms (GCM) 10K type strain sequencing project: providing services to taxonomists for standard genome sequencing and annotation.</title>
        <authorList>
            <consortium name="The Broad Institute Genomics Platform"/>
            <consortium name="The Broad Institute Genome Sequencing Center for Infectious Disease"/>
            <person name="Wu L."/>
            <person name="Ma J."/>
        </authorList>
    </citation>
    <scope>NUCLEOTIDE SEQUENCE [LARGE SCALE GENOMIC DNA]</scope>
    <source>
        <strain evidence="3">NBRC 15640</strain>
    </source>
</reference>
<dbReference type="AlphaFoldDB" id="A0AAV5NV72"/>
<dbReference type="EMBL" id="BSNX01000041">
    <property type="protein sequence ID" value="GLQ73922.1"/>
    <property type="molecule type" value="Genomic_DNA"/>
</dbReference>
<evidence type="ECO:0000313" key="3">
    <source>
        <dbReference type="Proteomes" id="UP001156690"/>
    </source>
</evidence>
<accession>A0AAV5NV72</accession>
<evidence type="ECO:0008006" key="4">
    <source>
        <dbReference type="Google" id="ProtNLM"/>
    </source>
</evidence>
<comment type="caution">
    <text evidence="2">The sequence shown here is derived from an EMBL/GenBank/DDBJ whole genome shotgun (WGS) entry which is preliminary data.</text>
</comment>